<keyword evidence="2" id="KW-1185">Reference proteome</keyword>
<dbReference type="OrthoDB" id="1270181at2"/>
<accession>A0A1U7PWE8</accession>
<name>A0A1U7PWE8_9FLAO</name>
<sequence length="54" mass="5760">MKKITLKDMKKGMSRNEMRTIKGGSGVCGTMATCPRGGFINNWPGGGGHINCCQ</sequence>
<gene>
    <name evidence="1" type="ORF">SAMN05660493_00813</name>
</gene>
<protein>
    <submittedName>
        <fullName evidence="1">Uncharacterized protein</fullName>
    </submittedName>
</protein>
<organism evidence="1 2">
    <name type="scientific">Epilithonimonas bovis DSM 19482</name>
    <dbReference type="NCBI Taxonomy" id="1121284"/>
    <lineage>
        <taxon>Bacteria</taxon>
        <taxon>Pseudomonadati</taxon>
        <taxon>Bacteroidota</taxon>
        <taxon>Flavobacteriia</taxon>
        <taxon>Flavobacteriales</taxon>
        <taxon>Weeksellaceae</taxon>
        <taxon>Chryseobacterium group</taxon>
        <taxon>Epilithonimonas</taxon>
    </lineage>
</organism>
<dbReference type="EMBL" id="FTPU01000006">
    <property type="protein sequence ID" value="SIT96141.1"/>
    <property type="molecule type" value="Genomic_DNA"/>
</dbReference>
<evidence type="ECO:0000313" key="2">
    <source>
        <dbReference type="Proteomes" id="UP000187261"/>
    </source>
</evidence>
<proteinExistence type="predicted"/>
<reference evidence="2" key="1">
    <citation type="submission" date="2016-10" db="EMBL/GenBank/DDBJ databases">
        <authorList>
            <person name="Varghese N."/>
            <person name="Submissions S."/>
        </authorList>
    </citation>
    <scope>NUCLEOTIDE SEQUENCE [LARGE SCALE GENOMIC DNA]</scope>
    <source>
        <strain evidence="2">DSM 19482</strain>
    </source>
</reference>
<dbReference type="AlphaFoldDB" id="A0A1U7PWE8"/>
<dbReference type="RefSeq" id="WP_159435826.1">
    <property type="nucleotide sequence ID" value="NZ_FTPU01000006.1"/>
</dbReference>
<evidence type="ECO:0000313" key="1">
    <source>
        <dbReference type="EMBL" id="SIT96141.1"/>
    </source>
</evidence>
<dbReference type="Proteomes" id="UP000187261">
    <property type="component" value="Unassembled WGS sequence"/>
</dbReference>
<dbReference type="STRING" id="1121284.SAMN05660493_00813"/>